<dbReference type="AlphaFoldDB" id="A0A4C1TV12"/>
<evidence type="ECO:0000313" key="1">
    <source>
        <dbReference type="EMBL" id="GBP17728.1"/>
    </source>
</evidence>
<evidence type="ECO:0000313" key="2">
    <source>
        <dbReference type="Proteomes" id="UP000299102"/>
    </source>
</evidence>
<gene>
    <name evidence="1" type="ORF">EVAR_102586_1</name>
</gene>
<organism evidence="1 2">
    <name type="scientific">Eumeta variegata</name>
    <name type="common">Bagworm moth</name>
    <name type="synonym">Eumeta japonica</name>
    <dbReference type="NCBI Taxonomy" id="151549"/>
    <lineage>
        <taxon>Eukaryota</taxon>
        <taxon>Metazoa</taxon>
        <taxon>Ecdysozoa</taxon>
        <taxon>Arthropoda</taxon>
        <taxon>Hexapoda</taxon>
        <taxon>Insecta</taxon>
        <taxon>Pterygota</taxon>
        <taxon>Neoptera</taxon>
        <taxon>Endopterygota</taxon>
        <taxon>Lepidoptera</taxon>
        <taxon>Glossata</taxon>
        <taxon>Ditrysia</taxon>
        <taxon>Tineoidea</taxon>
        <taxon>Psychidae</taxon>
        <taxon>Oiketicinae</taxon>
        <taxon>Eumeta</taxon>
    </lineage>
</organism>
<dbReference type="Proteomes" id="UP000299102">
    <property type="component" value="Unassembled WGS sequence"/>
</dbReference>
<dbReference type="EMBL" id="BGZK01000090">
    <property type="protein sequence ID" value="GBP17728.1"/>
    <property type="molecule type" value="Genomic_DNA"/>
</dbReference>
<comment type="caution">
    <text evidence="1">The sequence shown here is derived from an EMBL/GenBank/DDBJ whole genome shotgun (WGS) entry which is preliminary data.</text>
</comment>
<accession>A0A4C1TV12</accession>
<sequence>MNTRNSRRVTGMLPASCEEVGYPMKRGAGSAAMLQTSRFVDGPPLARWPPHFDFTLEDTKGAVDVQILQNKLLG</sequence>
<protein>
    <submittedName>
        <fullName evidence="1">Uncharacterized protein</fullName>
    </submittedName>
</protein>
<proteinExistence type="predicted"/>
<name>A0A4C1TV12_EUMVA</name>
<keyword evidence="2" id="KW-1185">Reference proteome</keyword>
<reference evidence="1 2" key="1">
    <citation type="journal article" date="2019" name="Commun. Biol.">
        <title>The bagworm genome reveals a unique fibroin gene that provides high tensile strength.</title>
        <authorList>
            <person name="Kono N."/>
            <person name="Nakamura H."/>
            <person name="Ohtoshi R."/>
            <person name="Tomita M."/>
            <person name="Numata K."/>
            <person name="Arakawa K."/>
        </authorList>
    </citation>
    <scope>NUCLEOTIDE SEQUENCE [LARGE SCALE GENOMIC DNA]</scope>
</reference>